<protein>
    <submittedName>
        <fullName evidence="2">Carbohydrate esterase family 3 protein</fullName>
    </submittedName>
</protein>
<dbReference type="GO" id="GO:0004622">
    <property type="term" value="F:phosphatidylcholine lysophospholipase activity"/>
    <property type="evidence" value="ECO:0007669"/>
    <property type="project" value="TreeGrafter"/>
</dbReference>
<dbReference type="Gene3D" id="3.40.50.1110">
    <property type="entry name" value="SGNH hydrolase"/>
    <property type="match status" value="1"/>
</dbReference>
<organism evidence="2 3">
    <name type="scientific">Podospora didyma</name>
    <dbReference type="NCBI Taxonomy" id="330526"/>
    <lineage>
        <taxon>Eukaryota</taxon>
        <taxon>Fungi</taxon>
        <taxon>Dikarya</taxon>
        <taxon>Ascomycota</taxon>
        <taxon>Pezizomycotina</taxon>
        <taxon>Sordariomycetes</taxon>
        <taxon>Sordariomycetidae</taxon>
        <taxon>Sordariales</taxon>
        <taxon>Podosporaceae</taxon>
        <taxon>Podospora</taxon>
    </lineage>
</organism>
<keyword evidence="1" id="KW-0732">Signal</keyword>
<dbReference type="CDD" id="cd01833">
    <property type="entry name" value="XynB_like"/>
    <property type="match status" value="1"/>
</dbReference>
<dbReference type="PANTHER" id="PTHR30383:SF31">
    <property type="entry name" value="SGNH HYDROLASE-TYPE ESTERASE DOMAIN-CONTAINING PROTEIN-RELATED"/>
    <property type="match status" value="1"/>
</dbReference>
<evidence type="ECO:0000313" key="3">
    <source>
        <dbReference type="Proteomes" id="UP001285441"/>
    </source>
</evidence>
<reference evidence="2" key="2">
    <citation type="submission" date="2023-06" db="EMBL/GenBank/DDBJ databases">
        <authorList>
            <consortium name="Lawrence Berkeley National Laboratory"/>
            <person name="Haridas S."/>
            <person name="Hensen N."/>
            <person name="Bonometti L."/>
            <person name="Westerberg I."/>
            <person name="Brannstrom I.O."/>
            <person name="Guillou S."/>
            <person name="Cros-Aarteil S."/>
            <person name="Calhoun S."/>
            <person name="Kuo A."/>
            <person name="Mondo S."/>
            <person name="Pangilinan J."/>
            <person name="Riley R."/>
            <person name="LaButti K."/>
            <person name="Andreopoulos B."/>
            <person name="Lipzen A."/>
            <person name="Chen C."/>
            <person name="Yanf M."/>
            <person name="Daum C."/>
            <person name="Ng V."/>
            <person name="Clum A."/>
            <person name="Steindorff A."/>
            <person name="Ohm R."/>
            <person name="Martin F."/>
            <person name="Silar P."/>
            <person name="Natvig D."/>
            <person name="Lalanne C."/>
            <person name="Gautier V."/>
            <person name="Ament-velasquez S.L."/>
            <person name="Kruys A."/>
            <person name="Hutchinson M.I."/>
            <person name="Powell A.J."/>
            <person name="Barry K."/>
            <person name="Miller A.N."/>
            <person name="Grigoriev I.V."/>
            <person name="Debuchy R."/>
            <person name="Gladieux P."/>
            <person name="Thoren M.H."/>
            <person name="Johannesson H."/>
        </authorList>
    </citation>
    <scope>NUCLEOTIDE SEQUENCE</scope>
    <source>
        <strain evidence="2">CBS 232.78</strain>
    </source>
</reference>
<dbReference type="SUPFAM" id="SSF52266">
    <property type="entry name" value="SGNH hydrolase"/>
    <property type="match status" value="1"/>
</dbReference>
<keyword evidence="3" id="KW-1185">Reference proteome</keyword>
<evidence type="ECO:0000256" key="1">
    <source>
        <dbReference type="ARBA" id="ARBA00022729"/>
    </source>
</evidence>
<dbReference type="InterPro" id="IPR013517">
    <property type="entry name" value="FG-GAP"/>
</dbReference>
<comment type="caution">
    <text evidence="2">The sequence shown here is derived from an EMBL/GenBank/DDBJ whole genome shotgun (WGS) entry which is preliminary data.</text>
</comment>
<dbReference type="AlphaFoldDB" id="A0AAE0NPL6"/>
<dbReference type="Pfam" id="PF00657">
    <property type="entry name" value="Lipase_GDSL"/>
    <property type="match status" value="1"/>
</dbReference>
<dbReference type="Proteomes" id="UP001285441">
    <property type="component" value="Unassembled WGS sequence"/>
</dbReference>
<evidence type="ECO:0000313" key="2">
    <source>
        <dbReference type="EMBL" id="KAK3385369.1"/>
    </source>
</evidence>
<reference evidence="2" key="1">
    <citation type="journal article" date="2023" name="Mol. Phylogenet. Evol.">
        <title>Genome-scale phylogeny and comparative genomics of the fungal order Sordariales.</title>
        <authorList>
            <person name="Hensen N."/>
            <person name="Bonometti L."/>
            <person name="Westerberg I."/>
            <person name="Brannstrom I.O."/>
            <person name="Guillou S."/>
            <person name="Cros-Aarteil S."/>
            <person name="Calhoun S."/>
            <person name="Haridas S."/>
            <person name="Kuo A."/>
            <person name="Mondo S."/>
            <person name="Pangilinan J."/>
            <person name="Riley R."/>
            <person name="LaButti K."/>
            <person name="Andreopoulos B."/>
            <person name="Lipzen A."/>
            <person name="Chen C."/>
            <person name="Yan M."/>
            <person name="Daum C."/>
            <person name="Ng V."/>
            <person name="Clum A."/>
            <person name="Steindorff A."/>
            <person name="Ohm R.A."/>
            <person name="Martin F."/>
            <person name="Silar P."/>
            <person name="Natvig D.O."/>
            <person name="Lalanne C."/>
            <person name="Gautier V."/>
            <person name="Ament-Velasquez S.L."/>
            <person name="Kruys A."/>
            <person name="Hutchinson M.I."/>
            <person name="Powell A.J."/>
            <person name="Barry K."/>
            <person name="Miller A.N."/>
            <person name="Grigoriev I.V."/>
            <person name="Debuchy R."/>
            <person name="Gladieux P."/>
            <person name="Hiltunen Thoren M."/>
            <person name="Johannesson H."/>
        </authorList>
    </citation>
    <scope>NUCLEOTIDE SEQUENCE</scope>
    <source>
        <strain evidence="2">CBS 232.78</strain>
    </source>
</reference>
<accession>A0AAE0NPL6</accession>
<dbReference type="Pfam" id="PF13517">
    <property type="entry name" value="FG-GAP_3"/>
    <property type="match status" value="3"/>
</dbReference>
<dbReference type="InterPro" id="IPR036514">
    <property type="entry name" value="SGNH_hydro_sf"/>
</dbReference>
<dbReference type="InterPro" id="IPR028994">
    <property type="entry name" value="Integrin_alpha_N"/>
</dbReference>
<gene>
    <name evidence="2" type="ORF">B0H63DRAFT_494411</name>
</gene>
<dbReference type="PANTHER" id="PTHR30383">
    <property type="entry name" value="THIOESTERASE 1/PROTEASE 1/LYSOPHOSPHOLIPASE L1"/>
    <property type="match status" value="1"/>
</dbReference>
<sequence>MPLGASITFGVASSDFNGYRKHFRDRLRFAGWRVNMVGTQEGGSMSDRQSEGHPGWEITQVRSAAETAVNAGIHPNLILINVGTNDCRNNNDPGNAGNRMKSLIDYLYGAVPATTILLSTLVPNKVGSVESCVVSVNNQFRSLASTYIAAGRKMYLADMHAFLNQDDISGDGIHPTDFGYKKMASVWWDAFLNVEAHITAPDNSIDDAQDALLPTCAKVAGNGIGPVKVQRGSGFENGKYLHSSTARGIVLTETNPGVKYFHWANLVNAVTADRGAELDDLVQIDPQTGGNWRYRVRVNRGGGVFDAWATFSIGFTCSSTSSHQFGDFDNDGLADIWCINTNGAASVAINQGGNPPTFTNIGQVMSAKSDTYPTDQILLGDIDGDGRTDYCLVDNNGNVRCWRNGGTSSSVSTWQGFSAEDGFGGVVFPAQGMGNRTRVRLGDLNGDFRTDWMWIGNQGQITTFINQRGWGTGIVPNWVRTDQTHGGMGVDGAADFIKLGRVYGSGRLDYTDFKTSTNGQVTIQVWENKGDGGTRVRGDGSFYCDMTGDGSEDYVWIWSDGHAAELYINNHNAPYWQQGSKTLFNIARSRRSIKLADWNGDGRCDVLSQRKSDGALEMWRNDYDPVTQRFTFTPMGFVTGPLCSEGWGVNVRDHGMQLADIDGDGRADALCLEKNGRVTGWLNKASGMENVNQIKYTEGWDRANIRFADVEHGGKADLVWINKYNGEVTVLKNKGRIPASGSSFTWEKRGVLYSGVGERGANVHLVNLGGLGRADLLQVLPISNRVSSWLMAVAVRCSS</sequence>
<dbReference type="SUPFAM" id="SSF69318">
    <property type="entry name" value="Integrin alpha N-terminal domain"/>
    <property type="match status" value="2"/>
</dbReference>
<dbReference type="EMBL" id="JAULSW010000004">
    <property type="protein sequence ID" value="KAK3385369.1"/>
    <property type="molecule type" value="Genomic_DNA"/>
</dbReference>
<proteinExistence type="predicted"/>
<dbReference type="InterPro" id="IPR001087">
    <property type="entry name" value="GDSL"/>
</dbReference>
<name>A0AAE0NPL6_9PEZI</name>
<dbReference type="InterPro" id="IPR051532">
    <property type="entry name" value="Ester_Hydrolysis_Enzymes"/>
</dbReference>